<feature type="compositionally biased region" description="Low complexity" evidence="1">
    <location>
        <begin position="316"/>
        <end position="338"/>
    </location>
</feature>
<dbReference type="OrthoDB" id="10025005at2759"/>
<feature type="region of interest" description="Disordered" evidence="1">
    <location>
        <begin position="97"/>
        <end position="144"/>
    </location>
</feature>
<proteinExistence type="predicted"/>
<dbReference type="AlphaFoldDB" id="A0A9P1G1C5"/>
<reference evidence="3" key="2">
    <citation type="submission" date="2024-04" db="EMBL/GenBank/DDBJ databases">
        <authorList>
            <person name="Chen Y."/>
            <person name="Shah S."/>
            <person name="Dougan E. K."/>
            <person name="Thang M."/>
            <person name="Chan C."/>
        </authorList>
    </citation>
    <scope>NUCLEOTIDE SEQUENCE [LARGE SCALE GENOMIC DNA]</scope>
</reference>
<evidence type="ECO:0000313" key="2">
    <source>
        <dbReference type="EMBL" id="CAI3994295.1"/>
    </source>
</evidence>
<dbReference type="Proteomes" id="UP001152797">
    <property type="component" value="Unassembled WGS sequence"/>
</dbReference>
<feature type="region of interest" description="Disordered" evidence="1">
    <location>
        <begin position="279"/>
        <end position="304"/>
    </location>
</feature>
<evidence type="ECO:0000313" key="3">
    <source>
        <dbReference type="EMBL" id="CAL1147670.1"/>
    </source>
</evidence>
<feature type="region of interest" description="Disordered" evidence="1">
    <location>
        <begin position="316"/>
        <end position="353"/>
    </location>
</feature>
<sequence length="504" mass="54992">MRPKAPTAHCETGGEKWQKWGRKVWNHAAQSIHSVLRLAGRPRGGFFRGEYSCACQLPPPWHLMSEVTYHRQIHGGPVIVVKNGFLDERCGPEEEIHTRVQRSKSAPNQRLESAGNDAAEIQTDADSNYSYRDRGLSGDASTSLAASEVPRSPFVGCEASGPSSLLQSALRHTPKRTAEEPVDGLSDFKLEDPAGLVHFDLIGLDEPEGNVKGRSWSEESDHRVSASRTRGPPAPPAGQPASPVLQPLNAQLLQQLLAAQAQAQVMGVAAQHFWQLQMQPSMHSRPSSVQPSMHSSPQISPQLAPQLGTHVPQLLLSPLMSPQGPEPSLLSPESSRPQSPQPNNPCPVGLQVPQPHTIRHSLNMDNGMHQVFWHVDALKLKGQERQTVSPSFELPFEGQVSFRLVLVPKPNPDGKGGASFKKANGVGSVHLKCEAAKGLVNFFVSISNGRPDFNREPRGPVKHNFAELSTCGLRKGEEMWDFTKAVDKETQTFAVCLEISSLVT</sequence>
<protein>
    <submittedName>
        <fullName evidence="2">Uncharacterized protein</fullName>
    </submittedName>
</protein>
<feature type="compositionally biased region" description="Polar residues" evidence="1">
    <location>
        <begin position="279"/>
        <end position="303"/>
    </location>
</feature>
<gene>
    <name evidence="2" type="ORF">C1SCF055_LOCUS20947</name>
</gene>
<dbReference type="EMBL" id="CAMXCT030001935">
    <property type="protein sequence ID" value="CAL4781607.1"/>
    <property type="molecule type" value="Genomic_DNA"/>
</dbReference>
<organism evidence="2">
    <name type="scientific">Cladocopium goreaui</name>
    <dbReference type="NCBI Taxonomy" id="2562237"/>
    <lineage>
        <taxon>Eukaryota</taxon>
        <taxon>Sar</taxon>
        <taxon>Alveolata</taxon>
        <taxon>Dinophyceae</taxon>
        <taxon>Suessiales</taxon>
        <taxon>Symbiodiniaceae</taxon>
        <taxon>Cladocopium</taxon>
    </lineage>
</organism>
<evidence type="ECO:0000313" key="4">
    <source>
        <dbReference type="Proteomes" id="UP001152797"/>
    </source>
</evidence>
<keyword evidence="4" id="KW-1185">Reference proteome</keyword>
<accession>A0A9P1G1C5</accession>
<reference evidence="2" key="1">
    <citation type="submission" date="2022-10" db="EMBL/GenBank/DDBJ databases">
        <authorList>
            <person name="Chen Y."/>
            <person name="Dougan E. K."/>
            <person name="Chan C."/>
            <person name="Rhodes N."/>
            <person name="Thang M."/>
        </authorList>
    </citation>
    <scope>NUCLEOTIDE SEQUENCE</scope>
</reference>
<comment type="caution">
    <text evidence="2">The sequence shown here is derived from an EMBL/GenBank/DDBJ whole genome shotgun (WGS) entry which is preliminary data.</text>
</comment>
<dbReference type="EMBL" id="CAMXCT020001935">
    <property type="protein sequence ID" value="CAL1147670.1"/>
    <property type="molecule type" value="Genomic_DNA"/>
</dbReference>
<evidence type="ECO:0000256" key="1">
    <source>
        <dbReference type="SAM" id="MobiDB-lite"/>
    </source>
</evidence>
<feature type="compositionally biased region" description="Basic and acidic residues" evidence="1">
    <location>
        <begin position="209"/>
        <end position="224"/>
    </location>
</feature>
<name>A0A9P1G1C5_9DINO</name>
<dbReference type="EMBL" id="CAMXCT010001935">
    <property type="protein sequence ID" value="CAI3994295.1"/>
    <property type="molecule type" value="Genomic_DNA"/>
</dbReference>
<feature type="region of interest" description="Disordered" evidence="1">
    <location>
        <begin position="158"/>
        <end position="187"/>
    </location>
</feature>
<feature type="region of interest" description="Disordered" evidence="1">
    <location>
        <begin position="207"/>
        <end position="243"/>
    </location>
</feature>